<organism evidence="2 3">
    <name type="scientific">Paenibacillus vulneris</name>
    <dbReference type="NCBI Taxonomy" id="1133364"/>
    <lineage>
        <taxon>Bacteria</taxon>
        <taxon>Bacillati</taxon>
        <taxon>Bacillota</taxon>
        <taxon>Bacilli</taxon>
        <taxon>Bacillales</taxon>
        <taxon>Paenibacillaceae</taxon>
        <taxon>Paenibacillus</taxon>
    </lineage>
</organism>
<protein>
    <submittedName>
        <fullName evidence="2">Uncharacterized protein</fullName>
    </submittedName>
</protein>
<feature type="transmembrane region" description="Helical" evidence="1">
    <location>
        <begin position="12"/>
        <end position="39"/>
    </location>
</feature>
<sequence>MLSKMSYPAKTVFYFSLYMFTLSLALLVVPGLLALLLGYTQESEIWIRVIGMFLLFLAFYYCALALGGMTYFFYLTVYTRASIIVFMTTFVLLGMLKPIFIALSLIDLFGALWTLSALRSARKHHKRTSIHTAP</sequence>
<keyword evidence="1" id="KW-0812">Transmembrane</keyword>
<gene>
    <name evidence="2" type="ORF">ACFQ4B_30610</name>
</gene>
<comment type="caution">
    <text evidence="2">The sequence shown here is derived from an EMBL/GenBank/DDBJ whole genome shotgun (WGS) entry which is preliminary data.</text>
</comment>
<evidence type="ECO:0000256" key="1">
    <source>
        <dbReference type="SAM" id="Phobius"/>
    </source>
</evidence>
<dbReference type="EMBL" id="JBHTLU010000045">
    <property type="protein sequence ID" value="MFD1224468.1"/>
    <property type="molecule type" value="Genomic_DNA"/>
</dbReference>
<dbReference type="Proteomes" id="UP001597180">
    <property type="component" value="Unassembled WGS sequence"/>
</dbReference>
<feature type="transmembrane region" description="Helical" evidence="1">
    <location>
        <begin position="71"/>
        <end position="93"/>
    </location>
</feature>
<feature type="transmembrane region" description="Helical" evidence="1">
    <location>
        <begin position="45"/>
        <end position="64"/>
    </location>
</feature>
<evidence type="ECO:0000313" key="3">
    <source>
        <dbReference type="Proteomes" id="UP001597180"/>
    </source>
</evidence>
<keyword evidence="3" id="KW-1185">Reference proteome</keyword>
<evidence type="ECO:0000313" key="2">
    <source>
        <dbReference type="EMBL" id="MFD1224468.1"/>
    </source>
</evidence>
<keyword evidence="1" id="KW-0472">Membrane</keyword>
<accession>A0ABW3UU73</accession>
<name>A0ABW3UU73_9BACL</name>
<dbReference type="RefSeq" id="WP_345586450.1">
    <property type="nucleotide sequence ID" value="NZ_BAABJG010000004.1"/>
</dbReference>
<proteinExistence type="predicted"/>
<keyword evidence="1" id="KW-1133">Transmembrane helix</keyword>
<feature type="transmembrane region" description="Helical" evidence="1">
    <location>
        <begin position="99"/>
        <end position="118"/>
    </location>
</feature>
<reference evidence="3" key="1">
    <citation type="journal article" date="2019" name="Int. J. Syst. Evol. Microbiol.">
        <title>The Global Catalogue of Microorganisms (GCM) 10K type strain sequencing project: providing services to taxonomists for standard genome sequencing and annotation.</title>
        <authorList>
            <consortium name="The Broad Institute Genomics Platform"/>
            <consortium name="The Broad Institute Genome Sequencing Center for Infectious Disease"/>
            <person name="Wu L."/>
            <person name="Ma J."/>
        </authorList>
    </citation>
    <scope>NUCLEOTIDE SEQUENCE [LARGE SCALE GENOMIC DNA]</scope>
    <source>
        <strain evidence="3">CCUG 53270</strain>
    </source>
</reference>